<dbReference type="InterPro" id="IPR045339">
    <property type="entry name" value="DUF6534"/>
</dbReference>
<organism evidence="3 4">
    <name type="scientific">Laetiporus sulphureus 93-53</name>
    <dbReference type="NCBI Taxonomy" id="1314785"/>
    <lineage>
        <taxon>Eukaryota</taxon>
        <taxon>Fungi</taxon>
        <taxon>Dikarya</taxon>
        <taxon>Basidiomycota</taxon>
        <taxon>Agaricomycotina</taxon>
        <taxon>Agaricomycetes</taxon>
        <taxon>Polyporales</taxon>
        <taxon>Laetiporus</taxon>
    </lineage>
</organism>
<accession>A0A165D037</accession>
<protein>
    <recommendedName>
        <fullName evidence="2">DUF6534 domain-containing protein</fullName>
    </recommendedName>
</protein>
<keyword evidence="1" id="KW-0812">Transmembrane</keyword>
<reference evidence="3 4" key="1">
    <citation type="journal article" date="2016" name="Mol. Biol. Evol.">
        <title>Comparative Genomics of Early-Diverging Mushroom-Forming Fungi Provides Insights into the Origins of Lignocellulose Decay Capabilities.</title>
        <authorList>
            <person name="Nagy L.G."/>
            <person name="Riley R."/>
            <person name="Tritt A."/>
            <person name="Adam C."/>
            <person name="Daum C."/>
            <person name="Floudas D."/>
            <person name="Sun H."/>
            <person name="Yadav J.S."/>
            <person name="Pangilinan J."/>
            <person name="Larsson K.H."/>
            <person name="Matsuura K."/>
            <person name="Barry K."/>
            <person name="Labutti K."/>
            <person name="Kuo R."/>
            <person name="Ohm R.A."/>
            <person name="Bhattacharya S.S."/>
            <person name="Shirouzu T."/>
            <person name="Yoshinaga Y."/>
            <person name="Martin F.M."/>
            <person name="Grigoriev I.V."/>
            <person name="Hibbett D.S."/>
        </authorList>
    </citation>
    <scope>NUCLEOTIDE SEQUENCE [LARGE SCALE GENOMIC DNA]</scope>
    <source>
        <strain evidence="3 4">93-53</strain>
    </source>
</reference>
<proteinExistence type="predicted"/>
<dbReference type="GeneID" id="63826558"/>
<dbReference type="AlphaFoldDB" id="A0A165D037"/>
<evidence type="ECO:0000313" key="4">
    <source>
        <dbReference type="Proteomes" id="UP000076871"/>
    </source>
</evidence>
<keyword evidence="1" id="KW-1133">Transmembrane helix</keyword>
<feature type="transmembrane region" description="Helical" evidence="1">
    <location>
        <begin position="31"/>
        <end position="52"/>
    </location>
</feature>
<evidence type="ECO:0000259" key="2">
    <source>
        <dbReference type="Pfam" id="PF20152"/>
    </source>
</evidence>
<dbReference type="RefSeq" id="XP_040761605.1">
    <property type="nucleotide sequence ID" value="XM_040909529.1"/>
</dbReference>
<evidence type="ECO:0000313" key="3">
    <source>
        <dbReference type="EMBL" id="KZT03865.1"/>
    </source>
</evidence>
<dbReference type="Proteomes" id="UP000076871">
    <property type="component" value="Unassembled WGS sequence"/>
</dbReference>
<sequence>MITVVLCTVLTAQNTGFRHTKNLISKLTFYLLNRGILTAACQFFFFVLWHIFDKKNEYVWTLFSFPGSQVYVNSMLAILNARLFFDPPKNQASIQEIPMHYMSGLAGAASSSRPTISIGRSSPSL</sequence>
<dbReference type="Pfam" id="PF20152">
    <property type="entry name" value="DUF6534"/>
    <property type="match status" value="1"/>
</dbReference>
<dbReference type="InParanoid" id="A0A165D037"/>
<dbReference type="EMBL" id="KV427641">
    <property type="protein sequence ID" value="KZT03865.1"/>
    <property type="molecule type" value="Genomic_DNA"/>
</dbReference>
<evidence type="ECO:0000256" key="1">
    <source>
        <dbReference type="SAM" id="Phobius"/>
    </source>
</evidence>
<keyword evidence="4" id="KW-1185">Reference proteome</keyword>
<feature type="transmembrane region" description="Helical" evidence="1">
    <location>
        <begin position="58"/>
        <end position="79"/>
    </location>
</feature>
<gene>
    <name evidence="3" type="ORF">LAESUDRAFT_728865</name>
</gene>
<name>A0A165D037_9APHY</name>
<dbReference type="OrthoDB" id="2803252at2759"/>
<feature type="domain" description="DUF6534" evidence="2">
    <location>
        <begin position="1"/>
        <end position="82"/>
    </location>
</feature>
<keyword evidence="1" id="KW-0472">Membrane</keyword>